<proteinExistence type="predicted"/>
<reference evidence="1" key="2">
    <citation type="journal article" date="2015" name="Data Brief">
        <title>Shoot transcriptome of the giant reed, Arundo donax.</title>
        <authorList>
            <person name="Barrero R.A."/>
            <person name="Guerrero F.D."/>
            <person name="Moolhuijzen P."/>
            <person name="Goolsby J.A."/>
            <person name="Tidwell J."/>
            <person name="Bellgard S.E."/>
            <person name="Bellgard M.I."/>
        </authorList>
    </citation>
    <scope>NUCLEOTIDE SEQUENCE</scope>
    <source>
        <tissue evidence="1">Shoot tissue taken approximately 20 cm above the soil surface</tissue>
    </source>
</reference>
<sequence length="25" mass="2718">MASWAGPLHVLTELCFKVDAAHFSS</sequence>
<evidence type="ECO:0000313" key="1">
    <source>
        <dbReference type="EMBL" id="JAD47782.1"/>
    </source>
</evidence>
<reference evidence="1" key="1">
    <citation type="submission" date="2014-09" db="EMBL/GenBank/DDBJ databases">
        <authorList>
            <person name="Magalhaes I.L.F."/>
            <person name="Oliveira U."/>
            <person name="Santos F.R."/>
            <person name="Vidigal T.H.D.A."/>
            <person name="Brescovit A.D."/>
            <person name="Santos A.J."/>
        </authorList>
    </citation>
    <scope>NUCLEOTIDE SEQUENCE</scope>
    <source>
        <tissue evidence="1">Shoot tissue taken approximately 20 cm above the soil surface</tissue>
    </source>
</reference>
<dbReference type="AlphaFoldDB" id="A0A0A9AL14"/>
<protein>
    <submittedName>
        <fullName evidence="1">Uncharacterized protein</fullName>
    </submittedName>
</protein>
<dbReference type="EMBL" id="GBRH01250113">
    <property type="protein sequence ID" value="JAD47782.1"/>
    <property type="molecule type" value="Transcribed_RNA"/>
</dbReference>
<organism evidence="1">
    <name type="scientific">Arundo donax</name>
    <name type="common">Giant reed</name>
    <name type="synonym">Donax arundinaceus</name>
    <dbReference type="NCBI Taxonomy" id="35708"/>
    <lineage>
        <taxon>Eukaryota</taxon>
        <taxon>Viridiplantae</taxon>
        <taxon>Streptophyta</taxon>
        <taxon>Embryophyta</taxon>
        <taxon>Tracheophyta</taxon>
        <taxon>Spermatophyta</taxon>
        <taxon>Magnoliopsida</taxon>
        <taxon>Liliopsida</taxon>
        <taxon>Poales</taxon>
        <taxon>Poaceae</taxon>
        <taxon>PACMAD clade</taxon>
        <taxon>Arundinoideae</taxon>
        <taxon>Arundineae</taxon>
        <taxon>Arundo</taxon>
    </lineage>
</organism>
<accession>A0A0A9AL14</accession>
<name>A0A0A9AL14_ARUDO</name>